<name>A0ACC1PSU9_9PEZI</name>
<sequence length="567" mass="60185">MASHGPPFVESSSTASNEAAAVAPSKPSFSNQPALEKHSNPQQEGLTDYVSGFKLVIIAISMALALFLVLIDTMVISTAIPRITDEFNSLPDIGWYASAYQFGSAAPQPLAGKVYTRFKLKWSFLAFFAVFELGSLLCGVAVSSAMLTVGRAIAGLGAAGIINGSIIILSACAPLEKRASLIGLTAGSSQLGLALGPLIGGAFTSYTTWRWCFYINLPVGAVVALMIVFVHIPEQIPKEKAFTVLKKLHHYLDLIGFVLFAPAVLQLLLALQYGGNAFAWDSSQVIGLFVGSAATFVVWLLWNRYKGDDALLPHSMLRSRIVWTSGIFQAFFVSAIYGAAYYLPIYFQAINDASAFLSGVYLLPTILPELVASASAGPIISKIGYVIPVAIAATVLNATGSGLYSLLQPASPTGWWVGFQIIAGVGSGLGLYLTIVAVQATVTEEQLASATAFIIFSQSLGPAIFLSVCNVIFVESLKAQIVEQAPGADVAAIIQAGATKFRSIISPRDLPAVLIAYANSLDRVFYFVAAAVAVCAIPLWGLGWTDFRAVNRTKPGDDTIIAENKEM</sequence>
<keyword evidence="2" id="KW-1185">Reference proteome</keyword>
<gene>
    <name evidence="1" type="ORF">NUW58_g144</name>
</gene>
<protein>
    <submittedName>
        <fullName evidence="1">Uncharacterized protein</fullName>
    </submittedName>
</protein>
<organism evidence="1 2">
    <name type="scientific">Xylaria curta</name>
    <dbReference type="NCBI Taxonomy" id="42375"/>
    <lineage>
        <taxon>Eukaryota</taxon>
        <taxon>Fungi</taxon>
        <taxon>Dikarya</taxon>
        <taxon>Ascomycota</taxon>
        <taxon>Pezizomycotina</taxon>
        <taxon>Sordariomycetes</taxon>
        <taxon>Xylariomycetidae</taxon>
        <taxon>Xylariales</taxon>
        <taxon>Xylariaceae</taxon>
        <taxon>Xylaria</taxon>
    </lineage>
</organism>
<proteinExistence type="predicted"/>
<comment type="caution">
    <text evidence="1">The sequence shown here is derived from an EMBL/GenBank/DDBJ whole genome shotgun (WGS) entry which is preliminary data.</text>
</comment>
<dbReference type="EMBL" id="JAPDGR010000010">
    <property type="protein sequence ID" value="KAJ2998996.1"/>
    <property type="molecule type" value="Genomic_DNA"/>
</dbReference>
<reference evidence="1" key="1">
    <citation type="submission" date="2022-10" db="EMBL/GenBank/DDBJ databases">
        <title>Genome Sequence of Xylaria curta.</title>
        <authorList>
            <person name="Buettner E."/>
        </authorList>
    </citation>
    <scope>NUCLEOTIDE SEQUENCE</scope>
    <source>
        <strain evidence="1">Babe10</strain>
    </source>
</reference>
<evidence type="ECO:0000313" key="2">
    <source>
        <dbReference type="Proteomes" id="UP001143856"/>
    </source>
</evidence>
<dbReference type="Proteomes" id="UP001143856">
    <property type="component" value="Unassembled WGS sequence"/>
</dbReference>
<accession>A0ACC1PSU9</accession>
<evidence type="ECO:0000313" key="1">
    <source>
        <dbReference type="EMBL" id="KAJ2998996.1"/>
    </source>
</evidence>